<gene>
    <name evidence="1" type="ORF">DVH24_029945</name>
</gene>
<organism evidence="1 2">
    <name type="scientific">Malus domestica</name>
    <name type="common">Apple</name>
    <name type="synonym">Pyrus malus</name>
    <dbReference type="NCBI Taxonomy" id="3750"/>
    <lineage>
        <taxon>Eukaryota</taxon>
        <taxon>Viridiplantae</taxon>
        <taxon>Streptophyta</taxon>
        <taxon>Embryophyta</taxon>
        <taxon>Tracheophyta</taxon>
        <taxon>Spermatophyta</taxon>
        <taxon>Magnoliopsida</taxon>
        <taxon>eudicotyledons</taxon>
        <taxon>Gunneridae</taxon>
        <taxon>Pentapetalae</taxon>
        <taxon>rosids</taxon>
        <taxon>fabids</taxon>
        <taxon>Rosales</taxon>
        <taxon>Rosaceae</taxon>
        <taxon>Amygdaloideae</taxon>
        <taxon>Maleae</taxon>
        <taxon>Malus</taxon>
    </lineage>
</organism>
<dbReference type="AlphaFoldDB" id="A0A498HYJ8"/>
<name>A0A498HYJ8_MALDO</name>
<evidence type="ECO:0000313" key="1">
    <source>
        <dbReference type="EMBL" id="RXH75224.1"/>
    </source>
</evidence>
<keyword evidence="2" id="KW-1185">Reference proteome</keyword>
<dbReference type="Proteomes" id="UP000290289">
    <property type="component" value="Chromosome 15"/>
</dbReference>
<proteinExistence type="predicted"/>
<dbReference type="EMBL" id="RDQH01000341">
    <property type="protein sequence ID" value="RXH75224.1"/>
    <property type="molecule type" value="Genomic_DNA"/>
</dbReference>
<comment type="caution">
    <text evidence="1">The sequence shown here is derived from an EMBL/GenBank/DDBJ whole genome shotgun (WGS) entry which is preliminary data.</text>
</comment>
<sequence>MIARYSHVGIPLYLKGIFALFCPKIHVSPCDYFWLHNYYSHHHSRCVWYVGRDGTERDEAFRPAFGAPKMGGTGCSTGQILSVFAFHLPPWNGFVPRLWNAMFYHFKTNIPHVFFKNYTFVPSRLVPFRPVPFRPVPSHSVPFRLQMALMAVEGRQDRDS</sequence>
<protein>
    <submittedName>
        <fullName evidence="1">Uncharacterized protein</fullName>
    </submittedName>
</protein>
<reference evidence="1 2" key="1">
    <citation type="submission" date="2018-10" db="EMBL/GenBank/DDBJ databases">
        <title>A high-quality apple genome assembly.</title>
        <authorList>
            <person name="Hu J."/>
        </authorList>
    </citation>
    <scope>NUCLEOTIDE SEQUENCE [LARGE SCALE GENOMIC DNA]</scope>
    <source>
        <strain evidence="2">cv. HFTH1</strain>
        <tissue evidence="1">Young leaf</tissue>
    </source>
</reference>
<accession>A0A498HYJ8</accession>
<evidence type="ECO:0000313" key="2">
    <source>
        <dbReference type="Proteomes" id="UP000290289"/>
    </source>
</evidence>